<comment type="similarity">
    <text evidence="2 11">Belongs to the Arg-specific ADP-ribosyltransferase family.</text>
</comment>
<keyword evidence="6 11" id="KW-0808">Transferase</keyword>
<evidence type="ECO:0000313" key="13">
    <source>
        <dbReference type="Proteomes" id="UP001591681"/>
    </source>
</evidence>
<evidence type="ECO:0000256" key="2">
    <source>
        <dbReference type="ARBA" id="ARBA00009558"/>
    </source>
</evidence>
<dbReference type="GO" id="GO:0090729">
    <property type="term" value="F:toxin activity"/>
    <property type="evidence" value="ECO:0007669"/>
    <property type="project" value="UniProtKB-KW"/>
</dbReference>
<evidence type="ECO:0000256" key="8">
    <source>
        <dbReference type="ARBA" id="ARBA00022857"/>
    </source>
</evidence>
<dbReference type="PANTHER" id="PTHR10339">
    <property type="entry name" value="ADP-RIBOSYLTRANSFERASE"/>
    <property type="match status" value="1"/>
</dbReference>
<evidence type="ECO:0000256" key="6">
    <source>
        <dbReference type="ARBA" id="ARBA00022679"/>
    </source>
</evidence>
<keyword evidence="11" id="KW-0732">Signal</keyword>
<sequence>MRTFALLIITLTVLVVHVQSVDLELDMAENSVDDQFVDCEEEKMLGPTLDTYPGHDEFAESCKNQHDVNGCTALKLFTSDKMYKGKKLHKAFKQASRSGKETYISKTYEWYSLYYYLKRAVQNVKNTQAGCKQTYRGTYSKFDKNVKGKEIRLGSFTSSSLVPAVAMRFGQDSCFEIQTCYGALISQYSVFPKQEEVLIPPYEVFKVTEVYRDSSKPDFKCKTVYVLKSIGTRSNINCYLLLPTPITASLQDKK</sequence>
<comment type="catalytic activity">
    <reaction evidence="10 11">
        <text>L-arginyl-[protein] + NAD(+) = N(omega)-(ADP-D-ribosyl)-L-arginyl-[protein] + nicotinamide + H(+)</text>
        <dbReference type="Rhea" id="RHEA:19149"/>
        <dbReference type="Rhea" id="RHEA-COMP:10532"/>
        <dbReference type="Rhea" id="RHEA-COMP:15087"/>
        <dbReference type="ChEBI" id="CHEBI:15378"/>
        <dbReference type="ChEBI" id="CHEBI:17154"/>
        <dbReference type="ChEBI" id="CHEBI:29965"/>
        <dbReference type="ChEBI" id="CHEBI:57540"/>
        <dbReference type="ChEBI" id="CHEBI:142554"/>
        <dbReference type="EC" id="2.4.2.31"/>
    </reaction>
</comment>
<evidence type="ECO:0000256" key="3">
    <source>
        <dbReference type="ARBA" id="ARBA00022525"/>
    </source>
</evidence>
<comment type="subcellular location">
    <subcellularLocation>
        <location evidence="1">Secreted</location>
    </subcellularLocation>
</comment>
<dbReference type="PRINTS" id="PR00970">
    <property type="entry name" value="RIBTRNSFRASE"/>
</dbReference>
<keyword evidence="8 11" id="KW-0521">NADP</keyword>
<evidence type="ECO:0000256" key="5">
    <source>
        <dbReference type="ARBA" id="ARBA00022676"/>
    </source>
</evidence>
<dbReference type="EMBL" id="JBHFQA010000002">
    <property type="protein sequence ID" value="KAL2102581.1"/>
    <property type="molecule type" value="Genomic_DNA"/>
</dbReference>
<protein>
    <recommendedName>
        <fullName evidence="11">NAD(P)(+)--arginine ADP-ribosyltransferase</fullName>
        <ecNumber evidence="11">2.4.2.31</ecNumber>
    </recommendedName>
    <alternativeName>
        <fullName evidence="11">Mono(ADP-ribosyl)transferase</fullName>
    </alternativeName>
</protein>
<evidence type="ECO:0000256" key="11">
    <source>
        <dbReference type="RuleBase" id="RU361228"/>
    </source>
</evidence>
<dbReference type="GO" id="GO:0106274">
    <property type="term" value="F:NAD+-protein-arginine ADP-ribosyltransferase activity"/>
    <property type="evidence" value="ECO:0007669"/>
    <property type="project" value="UniProtKB-EC"/>
</dbReference>
<feature type="chain" id="PRO_5044532523" description="NAD(P)(+)--arginine ADP-ribosyltransferase" evidence="11">
    <location>
        <begin position="21"/>
        <end position="254"/>
    </location>
</feature>
<evidence type="ECO:0000256" key="4">
    <source>
        <dbReference type="ARBA" id="ARBA00022656"/>
    </source>
</evidence>
<evidence type="ECO:0000256" key="7">
    <source>
        <dbReference type="ARBA" id="ARBA00022695"/>
    </source>
</evidence>
<accession>A0ABD1KTV3</accession>
<feature type="signal peptide" evidence="11">
    <location>
        <begin position="1"/>
        <end position="20"/>
    </location>
</feature>
<dbReference type="Proteomes" id="UP001591681">
    <property type="component" value="Unassembled WGS sequence"/>
</dbReference>
<dbReference type="Pfam" id="PF01129">
    <property type="entry name" value="ART"/>
    <property type="match status" value="1"/>
</dbReference>
<evidence type="ECO:0000256" key="9">
    <source>
        <dbReference type="ARBA" id="ARBA00023026"/>
    </source>
</evidence>
<keyword evidence="4" id="KW-0800">Toxin</keyword>
<dbReference type="GO" id="GO:0016779">
    <property type="term" value="F:nucleotidyltransferase activity"/>
    <property type="evidence" value="ECO:0007669"/>
    <property type="project" value="UniProtKB-KW"/>
</dbReference>
<gene>
    <name evidence="12" type="ORF">ACEWY4_001749</name>
</gene>
<evidence type="ECO:0000256" key="10">
    <source>
        <dbReference type="ARBA" id="ARBA00047597"/>
    </source>
</evidence>
<evidence type="ECO:0000256" key="1">
    <source>
        <dbReference type="ARBA" id="ARBA00004613"/>
    </source>
</evidence>
<dbReference type="Gene3D" id="3.90.176.10">
    <property type="entry name" value="Toxin ADP-ribosyltransferase, Chain A, domain 1"/>
    <property type="match status" value="1"/>
</dbReference>
<keyword evidence="5 11" id="KW-0328">Glycosyltransferase</keyword>
<keyword evidence="11" id="KW-0520">NAD</keyword>
<dbReference type="GO" id="GO:0005576">
    <property type="term" value="C:extracellular region"/>
    <property type="evidence" value="ECO:0007669"/>
    <property type="project" value="UniProtKB-SubCell"/>
</dbReference>
<keyword evidence="9" id="KW-0843">Virulence</keyword>
<keyword evidence="13" id="KW-1185">Reference proteome</keyword>
<comment type="caution">
    <text evidence="12">The sequence shown here is derived from an EMBL/GenBank/DDBJ whole genome shotgun (WGS) entry which is preliminary data.</text>
</comment>
<dbReference type="InterPro" id="IPR050999">
    <property type="entry name" value="ADP-ribosyltransferase_ARG"/>
</dbReference>
<dbReference type="PANTHER" id="PTHR10339:SF25">
    <property type="entry name" value="SECRETED EXOENZYME S"/>
    <property type="match status" value="1"/>
</dbReference>
<dbReference type="InterPro" id="IPR000768">
    <property type="entry name" value="ART"/>
</dbReference>
<evidence type="ECO:0000313" key="12">
    <source>
        <dbReference type="EMBL" id="KAL2102581.1"/>
    </source>
</evidence>
<name>A0ABD1KTV3_9TELE</name>
<keyword evidence="7" id="KW-0548">Nucleotidyltransferase</keyword>
<keyword evidence="3" id="KW-0964">Secreted</keyword>
<dbReference type="PROSITE" id="PS51996">
    <property type="entry name" value="TR_MART"/>
    <property type="match status" value="1"/>
</dbReference>
<proteinExistence type="inferred from homology"/>
<dbReference type="SUPFAM" id="SSF56399">
    <property type="entry name" value="ADP-ribosylation"/>
    <property type="match status" value="1"/>
</dbReference>
<dbReference type="EC" id="2.4.2.31" evidence="11"/>
<reference evidence="12 13" key="1">
    <citation type="submission" date="2024-09" db="EMBL/GenBank/DDBJ databases">
        <title>A chromosome-level genome assembly of Gray's grenadier anchovy, Coilia grayii.</title>
        <authorList>
            <person name="Fu Z."/>
        </authorList>
    </citation>
    <scope>NUCLEOTIDE SEQUENCE [LARGE SCALE GENOMIC DNA]</scope>
    <source>
        <strain evidence="12">G4</strain>
        <tissue evidence="12">Muscle</tissue>
    </source>
</reference>
<dbReference type="AlphaFoldDB" id="A0ABD1KTV3"/>
<organism evidence="12 13">
    <name type="scientific">Coilia grayii</name>
    <name type="common">Gray's grenadier anchovy</name>
    <dbReference type="NCBI Taxonomy" id="363190"/>
    <lineage>
        <taxon>Eukaryota</taxon>
        <taxon>Metazoa</taxon>
        <taxon>Chordata</taxon>
        <taxon>Craniata</taxon>
        <taxon>Vertebrata</taxon>
        <taxon>Euteleostomi</taxon>
        <taxon>Actinopterygii</taxon>
        <taxon>Neopterygii</taxon>
        <taxon>Teleostei</taxon>
        <taxon>Clupei</taxon>
        <taxon>Clupeiformes</taxon>
        <taxon>Clupeoidei</taxon>
        <taxon>Engraulidae</taxon>
        <taxon>Coilinae</taxon>
        <taxon>Coilia</taxon>
    </lineage>
</organism>